<evidence type="ECO:0000313" key="3">
    <source>
        <dbReference type="EMBL" id="TYB38421.1"/>
    </source>
</evidence>
<evidence type="ECO:0000313" key="4">
    <source>
        <dbReference type="Proteomes" id="UP000323380"/>
    </source>
</evidence>
<dbReference type="EMBL" id="VSFG01000016">
    <property type="protein sequence ID" value="TYB38421.1"/>
    <property type="molecule type" value="Genomic_DNA"/>
</dbReference>
<feature type="transmembrane region" description="Helical" evidence="2">
    <location>
        <begin position="70"/>
        <end position="94"/>
    </location>
</feature>
<gene>
    <name evidence="3" type="ORF">FXF69_41525</name>
</gene>
<dbReference type="STRING" id="1220554.GCA_001552135_03821"/>
<feature type="transmembrane region" description="Helical" evidence="2">
    <location>
        <begin position="176"/>
        <end position="200"/>
    </location>
</feature>
<accession>A0A5D0N2B3</accession>
<dbReference type="AlphaFoldDB" id="A0A5D0N2B3"/>
<feature type="transmembrane region" description="Helical" evidence="2">
    <location>
        <begin position="145"/>
        <end position="164"/>
    </location>
</feature>
<evidence type="ECO:0000256" key="2">
    <source>
        <dbReference type="SAM" id="Phobius"/>
    </source>
</evidence>
<keyword evidence="2" id="KW-1133">Transmembrane helix</keyword>
<keyword evidence="2" id="KW-0472">Membrane</keyword>
<dbReference type="RefSeq" id="WP_067892998.1">
    <property type="nucleotide sequence ID" value="NZ_VSFG01000016.1"/>
</dbReference>
<protein>
    <submittedName>
        <fullName evidence="3">Uncharacterized protein</fullName>
    </submittedName>
</protein>
<feature type="region of interest" description="Disordered" evidence="1">
    <location>
        <begin position="1"/>
        <end position="45"/>
    </location>
</feature>
<keyword evidence="2" id="KW-0812">Transmembrane</keyword>
<comment type="caution">
    <text evidence="3">The sequence shown here is derived from an EMBL/GenBank/DDBJ whole genome shotgun (WGS) entry which is preliminary data.</text>
</comment>
<dbReference type="Proteomes" id="UP000323380">
    <property type="component" value="Unassembled WGS sequence"/>
</dbReference>
<proteinExistence type="predicted"/>
<name>A0A5D0N2B3_9ACTN</name>
<keyword evidence="4" id="KW-1185">Reference proteome</keyword>
<evidence type="ECO:0000256" key="1">
    <source>
        <dbReference type="SAM" id="MobiDB-lite"/>
    </source>
</evidence>
<organism evidence="3 4">
    <name type="scientific">Actinomadura chibensis</name>
    <dbReference type="NCBI Taxonomy" id="392828"/>
    <lineage>
        <taxon>Bacteria</taxon>
        <taxon>Bacillati</taxon>
        <taxon>Actinomycetota</taxon>
        <taxon>Actinomycetes</taxon>
        <taxon>Streptosporangiales</taxon>
        <taxon>Thermomonosporaceae</taxon>
        <taxon>Actinomadura</taxon>
    </lineage>
</organism>
<reference evidence="3 4" key="1">
    <citation type="submission" date="2019-08" db="EMBL/GenBank/DDBJ databases">
        <title>Actinomadura sp. nov. CYP1-5 isolated from mountain soil.</title>
        <authorList>
            <person name="Songsumanus A."/>
            <person name="Kuncharoen N."/>
            <person name="Kudo T."/>
            <person name="Yuki M."/>
            <person name="Igarashi Y."/>
            <person name="Tanasupawat S."/>
        </authorList>
    </citation>
    <scope>NUCLEOTIDE SEQUENCE [LARGE SCALE GENOMIC DNA]</scope>
    <source>
        <strain evidence="3 4">JCM 14158</strain>
    </source>
</reference>
<sequence length="216" mass="22931">MPDSSFGRYSGGPHGRRAGRPAPRPWERSIRCPATARRRPPETAPARRYQDYVALHERISAAAGPPLRPLWWTGVCAALTGGMLAFAAVVGLRTTFGTEVPVFAGGHTADAPAATSYALCAMAGTIQATALMHLLLASAARPVRAFAWIGGFAVLLLAILPLTMNGPFDAALATSGLNLVGGTAVVVLLSAVVAGTRPFAWESGLRPRRRRWPRRR</sequence>